<dbReference type="InterPro" id="IPR023213">
    <property type="entry name" value="CAT-like_dom_sf"/>
</dbReference>
<sequence length="584" mass="61585">MTENDRRITVRFGGASSGSGPLTLGQDNMVRCIRRDLPEQINKESVWPVPEGTTLAAALDALRTLVERHDSLRTVFPPGPAPDGFPERQEVRSEGEFTVAVLGADGLGDAELDRLAAESGRADVAVPFDLADGIRLRFTLLAEADLVRRLVVTVCHAGADGAATTLLLQDWIALAAGKELPPVTARTPLEVAALEQSDQGRRKTAASLRHWEKALATGPQAVFADSRITGPPNGLAAVVLRSRTAAADLAAASRRTGASPSVVLLAAFSALVAQRAGRSELVFAALSANRQRAAMADHIGTLAQDALLVLDTDTADLDQLIGRTKAASLAGYWHSTLDSERVWQLIEDVTHLRGARFVRHVVVNDLSLTIPELMSDARPAPVADPELTWLPDQPLAVRVMLNVLRAVDCLEFVLLACPQVLDRAETERFALALTGLLDAAARGPVPLSVLPALTGLQPADRTGDWHRIDNCWIDLDAVRSLVADALGAGALTAVDVVGGRITARIATADPDVTPLTAHRAVVAALPGRDTAMAPHHYTVHALEAVAAADRDEDAAGPPPWASLAVTGTGTGRSPEIAAAHPGLA</sequence>
<dbReference type="SUPFAM" id="SSF52777">
    <property type="entry name" value="CoA-dependent acyltransferases"/>
    <property type="match status" value="2"/>
</dbReference>
<dbReference type="Gene3D" id="3.30.559.30">
    <property type="entry name" value="Nonribosomal peptide synthetase, condensation domain"/>
    <property type="match status" value="1"/>
</dbReference>
<keyword evidence="4" id="KW-1185">Reference proteome</keyword>
<evidence type="ECO:0000313" key="3">
    <source>
        <dbReference type="EMBL" id="MFC5888069.1"/>
    </source>
</evidence>
<dbReference type="RefSeq" id="WP_313767245.1">
    <property type="nucleotide sequence ID" value="NZ_BAAAVH010000031.1"/>
</dbReference>
<dbReference type="Gene3D" id="3.30.559.10">
    <property type="entry name" value="Chloramphenicol acetyltransferase-like domain"/>
    <property type="match status" value="1"/>
</dbReference>
<dbReference type="InterPro" id="IPR001242">
    <property type="entry name" value="Condensation_dom"/>
</dbReference>
<name>A0ABW1F4U2_9ACTN</name>
<dbReference type="EMBL" id="JBHSOD010000034">
    <property type="protein sequence ID" value="MFC5888069.1"/>
    <property type="molecule type" value="Genomic_DNA"/>
</dbReference>
<evidence type="ECO:0000313" key="4">
    <source>
        <dbReference type="Proteomes" id="UP001596067"/>
    </source>
</evidence>
<dbReference type="PANTHER" id="PTHR45527">
    <property type="entry name" value="NONRIBOSOMAL PEPTIDE SYNTHETASE"/>
    <property type="match status" value="1"/>
</dbReference>
<organism evidence="3 4">
    <name type="scientific">Kitasatospora aburaviensis</name>
    <dbReference type="NCBI Taxonomy" id="67265"/>
    <lineage>
        <taxon>Bacteria</taxon>
        <taxon>Bacillati</taxon>
        <taxon>Actinomycetota</taxon>
        <taxon>Actinomycetes</taxon>
        <taxon>Kitasatosporales</taxon>
        <taxon>Streptomycetaceae</taxon>
        <taxon>Kitasatospora</taxon>
    </lineage>
</organism>
<evidence type="ECO:0000256" key="1">
    <source>
        <dbReference type="SAM" id="MobiDB-lite"/>
    </source>
</evidence>
<protein>
    <submittedName>
        <fullName evidence="3">Condensation domain-containing protein</fullName>
    </submittedName>
</protein>
<comment type="caution">
    <text evidence="3">The sequence shown here is derived from an EMBL/GenBank/DDBJ whole genome shotgun (WGS) entry which is preliminary data.</text>
</comment>
<reference evidence="4" key="1">
    <citation type="journal article" date="2019" name="Int. J. Syst. Evol. Microbiol.">
        <title>The Global Catalogue of Microorganisms (GCM) 10K type strain sequencing project: providing services to taxonomists for standard genome sequencing and annotation.</title>
        <authorList>
            <consortium name="The Broad Institute Genomics Platform"/>
            <consortium name="The Broad Institute Genome Sequencing Center for Infectious Disease"/>
            <person name="Wu L."/>
            <person name="Ma J."/>
        </authorList>
    </citation>
    <scope>NUCLEOTIDE SEQUENCE [LARGE SCALE GENOMIC DNA]</scope>
    <source>
        <strain evidence="4">CGMCC 4.1469</strain>
    </source>
</reference>
<feature type="domain" description="Condensation" evidence="2">
    <location>
        <begin position="60"/>
        <end position="339"/>
    </location>
</feature>
<dbReference type="PANTHER" id="PTHR45527:SF1">
    <property type="entry name" value="FATTY ACID SYNTHASE"/>
    <property type="match status" value="1"/>
</dbReference>
<gene>
    <name evidence="3" type="ORF">ACFP0N_24165</name>
</gene>
<dbReference type="Proteomes" id="UP001596067">
    <property type="component" value="Unassembled WGS sequence"/>
</dbReference>
<feature type="region of interest" description="Disordered" evidence="1">
    <location>
        <begin position="1"/>
        <end position="23"/>
    </location>
</feature>
<proteinExistence type="predicted"/>
<feature type="region of interest" description="Disordered" evidence="1">
    <location>
        <begin position="549"/>
        <end position="584"/>
    </location>
</feature>
<dbReference type="Pfam" id="PF00668">
    <property type="entry name" value="Condensation"/>
    <property type="match status" value="1"/>
</dbReference>
<accession>A0ABW1F4U2</accession>
<evidence type="ECO:0000259" key="2">
    <source>
        <dbReference type="Pfam" id="PF00668"/>
    </source>
</evidence>